<organism evidence="9 10">
    <name type="scientific">Micromonospora humidisoli</name>
    <dbReference type="NCBI Taxonomy" id="2807622"/>
    <lineage>
        <taxon>Bacteria</taxon>
        <taxon>Bacillati</taxon>
        <taxon>Actinomycetota</taxon>
        <taxon>Actinomycetes</taxon>
        <taxon>Micromonosporales</taxon>
        <taxon>Micromonosporaceae</taxon>
        <taxon>Micromonospora</taxon>
    </lineage>
</organism>
<comment type="function">
    <text evidence="5">Catalyzes the transfer of the phosphoribosyl group of 5-phosphorylribose-1-pyrophosphate (PRPP) to anthranilate to yield N-(5'-phosphoribosyl)-anthranilate (PRA).</text>
</comment>
<keyword evidence="1 5" id="KW-0328">Glycosyltransferase</keyword>
<evidence type="ECO:0000256" key="1">
    <source>
        <dbReference type="ARBA" id="ARBA00022676"/>
    </source>
</evidence>
<feature type="binding site" evidence="5">
    <location>
        <position position="93"/>
    </location>
    <ligand>
        <name>5-phospho-alpha-D-ribose 1-diphosphate</name>
        <dbReference type="ChEBI" id="CHEBI:58017"/>
    </ligand>
</feature>
<feature type="binding site" evidence="5">
    <location>
        <position position="125"/>
    </location>
    <ligand>
        <name>5-phospho-alpha-D-ribose 1-diphosphate</name>
        <dbReference type="ChEBI" id="CHEBI:58017"/>
    </ligand>
</feature>
<feature type="region of interest" description="Disordered" evidence="6">
    <location>
        <begin position="346"/>
        <end position="393"/>
    </location>
</feature>
<feature type="binding site" evidence="5">
    <location>
        <position position="85"/>
    </location>
    <ligand>
        <name>5-phospho-alpha-D-ribose 1-diphosphate</name>
        <dbReference type="ChEBI" id="CHEBI:58017"/>
    </ligand>
</feature>
<evidence type="ECO:0000313" key="9">
    <source>
        <dbReference type="EMBL" id="MBM7081369.1"/>
    </source>
</evidence>
<feature type="binding site" evidence="5">
    <location>
        <position position="85"/>
    </location>
    <ligand>
        <name>anthranilate</name>
        <dbReference type="ChEBI" id="CHEBI:16567"/>
        <label>1</label>
    </ligand>
</feature>
<dbReference type="Pfam" id="PF00591">
    <property type="entry name" value="Glycos_transf_3"/>
    <property type="match status" value="1"/>
</dbReference>
<name>A0ABS2J4V2_9ACTN</name>
<keyword evidence="2 5" id="KW-0808">Transferase</keyword>
<evidence type="ECO:0000259" key="7">
    <source>
        <dbReference type="Pfam" id="PF00591"/>
    </source>
</evidence>
<comment type="caution">
    <text evidence="5">Lacks conserved residue(s) required for the propagation of feature annotation.</text>
</comment>
<evidence type="ECO:0000259" key="8">
    <source>
        <dbReference type="Pfam" id="PF02885"/>
    </source>
</evidence>
<reference evidence="9 10" key="1">
    <citation type="submission" date="2021-02" db="EMBL/GenBank/DDBJ databases">
        <authorList>
            <person name="Lee D.-H."/>
        </authorList>
    </citation>
    <scope>NUCLEOTIDE SEQUENCE [LARGE SCALE GENOMIC DNA]</scope>
    <source>
        <strain evidence="9 10">MMS20-R2-29</strain>
    </source>
</reference>
<feature type="binding site" evidence="5">
    <location>
        <position position="230"/>
    </location>
    <ligand>
        <name>Mg(2+)</name>
        <dbReference type="ChEBI" id="CHEBI:18420"/>
        <label>2</label>
    </ligand>
</feature>
<dbReference type="InterPro" id="IPR035902">
    <property type="entry name" value="Nuc_phospho_transferase"/>
</dbReference>
<comment type="catalytic activity">
    <reaction evidence="5">
        <text>N-(5-phospho-beta-D-ribosyl)anthranilate + diphosphate = 5-phospho-alpha-D-ribose 1-diphosphate + anthranilate</text>
        <dbReference type="Rhea" id="RHEA:11768"/>
        <dbReference type="ChEBI" id="CHEBI:16567"/>
        <dbReference type="ChEBI" id="CHEBI:18277"/>
        <dbReference type="ChEBI" id="CHEBI:33019"/>
        <dbReference type="ChEBI" id="CHEBI:58017"/>
        <dbReference type="EC" id="2.4.2.18"/>
    </reaction>
</comment>
<dbReference type="SUPFAM" id="SSF47648">
    <property type="entry name" value="Nucleoside phosphorylase/phosphoribosyltransferase N-terminal domain"/>
    <property type="match status" value="1"/>
</dbReference>
<comment type="subunit">
    <text evidence="5">Homodimer.</text>
</comment>
<dbReference type="InterPro" id="IPR036320">
    <property type="entry name" value="Glycosyl_Trfase_fam3_N_dom_sf"/>
</dbReference>
<dbReference type="EC" id="2.4.2.18" evidence="5"/>
<dbReference type="NCBIfam" id="TIGR01245">
    <property type="entry name" value="trpD"/>
    <property type="match status" value="1"/>
</dbReference>
<dbReference type="GO" id="GO:0004048">
    <property type="term" value="F:anthranilate phosphoribosyltransferase activity"/>
    <property type="evidence" value="ECO:0007669"/>
    <property type="project" value="UniProtKB-EC"/>
</dbReference>
<feature type="binding site" evidence="5">
    <location>
        <position position="97"/>
    </location>
    <ligand>
        <name>Mg(2+)</name>
        <dbReference type="ChEBI" id="CHEBI:18420"/>
        <label>1</label>
    </ligand>
</feature>
<keyword evidence="10" id="KW-1185">Reference proteome</keyword>
<feature type="binding site" evidence="5">
    <location>
        <begin position="113"/>
        <end position="121"/>
    </location>
    <ligand>
        <name>5-phospho-alpha-D-ribose 1-diphosphate</name>
        <dbReference type="ChEBI" id="CHEBI:58017"/>
    </ligand>
</feature>
<dbReference type="InterPro" id="IPR005940">
    <property type="entry name" value="Anthranilate_Pribosyl_Tfrase"/>
</dbReference>
<keyword evidence="3 5" id="KW-0822">Tryptophan biosynthesis</keyword>
<dbReference type="PANTHER" id="PTHR43285">
    <property type="entry name" value="ANTHRANILATE PHOSPHORIBOSYLTRANSFERASE"/>
    <property type="match status" value="1"/>
</dbReference>
<gene>
    <name evidence="5 9" type="primary">trpD</name>
    <name evidence="9" type="ORF">JQN84_02250</name>
</gene>
<evidence type="ECO:0000256" key="2">
    <source>
        <dbReference type="ARBA" id="ARBA00022679"/>
    </source>
</evidence>
<evidence type="ECO:0000256" key="4">
    <source>
        <dbReference type="ARBA" id="ARBA00023141"/>
    </source>
</evidence>
<dbReference type="Gene3D" id="1.20.970.10">
    <property type="entry name" value="Transferase, Pyrimidine Nucleoside Phosphorylase, Chain C"/>
    <property type="match status" value="1"/>
</dbReference>
<keyword evidence="4 5" id="KW-0057">Aromatic amino acid biosynthesis</keyword>
<feature type="compositionally biased region" description="Low complexity" evidence="6">
    <location>
        <begin position="382"/>
        <end position="393"/>
    </location>
</feature>
<dbReference type="Proteomes" id="UP000809587">
    <property type="component" value="Unassembled WGS sequence"/>
</dbReference>
<protein>
    <recommendedName>
        <fullName evidence="5">Anthranilate phosphoribosyltransferase</fullName>
        <ecNumber evidence="5">2.4.2.18</ecNumber>
    </recommendedName>
</protein>
<dbReference type="Gene3D" id="3.40.1030.10">
    <property type="entry name" value="Nucleoside phosphorylase/phosphoribosyltransferase catalytic domain"/>
    <property type="match status" value="1"/>
</dbReference>
<evidence type="ECO:0000313" key="10">
    <source>
        <dbReference type="Proteomes" id="UP000809587"/>
    </source>
</evidence>
<proteinExistence type="inferred from homology"/>
<keyword evidence="5" id="KW-0460">Magnesium</keyword>
<dbReference type="Pfam" id="PF02885">
    <property type="entry name" value="Glycos_trans_3N"/>
    <property type="match status" value="1"/>
</dbReference>
<comment type="cofactor">
    <cofactor evidence="5">
        <name>Mg(2+)</name>
        <dbReference type="ChEBI" id="CHEBI:18420"/>
    </cofactor>
    <text evidence="5">Binds 2 magnesium ions per monomer.</text>
</comment>
<dbReference type="SUPFAM" id="SSF52418">
    <property type="entry name" value="Nucleoside phosphorylase/phosphoribosyltransferase catalytic domain"/>
    <property type="match status" value="1"/>
</dbReference>
<dbReference type="EMBL" id="JAFEUO010000001">
    <property type="protein sequence ID" value="MBM7081369.1"/>
    <property type="molecule type" value="Genomic_DNA"/>
</dbReference>
<keyword evidence="5" id="KW-0028">Amino-acid biosynthesis</keyword>
<feature type="binding site" evidence="5">
    <location>
        <position position="229"/>
    </location>
    <ligand>
        <name>Mg(2+)</name>
        <dbReference type="ChEBI" id="CHEBI:18420"/>
        <label>2</label>
    </ligand>
</feature>
<feature type="binding site" evidence="5">
    <location>
        <position position="230"/>
    </location>
    <ligand>
        <name>Mg(2+)</name>
        <dbReference type="ChEBI" id="CHEBI:18420"/>
        <label>1</label>
    </ligand>
</feature>
<dbReference type="HAMAP" id="MF_00211">
    <property type="entry name" value="TrpD"/>
    <property type="match status" value="1"/>
</dbReference>
<sequence length="393" mass="39930">MTETDRNWAALLSALLRREDLTAKDTEWAMDEVMRGAVPPARLAAFLVALRAKGETVAEVDGLLQAMYAHAVPVPVAGPTLDIVGTGGDGARTVNISTMAAIVVAGAGIRVVKHGNRSVSSSSGSADVLERLGVPLRLSAAEVATLVDQVGIGFCFAPVFHPAMRHAAAVRRELGVPTVFNLLGPLSNPARPSAHAIGVADLRAAPLVAGVMAHAGGSALVFRGDDGLDELTVTTTSRVWVVRDLAVREEVFDPREIGIGYSPLAALRTCGPEDSARVAGEVLAGVTGPVRDAVLLAAAAGIAAARPTDEPVTARLAAGVRLAAESIDSGAARRLLDRWREVGGALVGGGTRDPGDAGAVGARPTGGPDRVRPAGDGHVDTAGSSAGRGAVAG</sequence>
<accession>A0ABS2J4V2</accession>
<feature type="binding site" evidence="5">
    <location>
        <position position="116"/>
    </location>
    <ligand>
        <name>anthranilate</name>
        <dbReference type="ChEBI" id="CHEBI:16567"/>
        <label>1</label>
    </ligand>
</feature>
<dbReference type="InterPro" id="IPR000312">
    <property type="entry name" value="Glycosyl_Trfase_fam3"/>
</dbReference>
<feature type="domain" description="Glycosyl transferase family 3" evidence="7">
    <location>
        <begin position="79"/>
        <end position="332"/>
    </location>
</feature>
<dbReference type="InterPro" id="IPR017459">
    <property type="entry name" value="Glycosyl_Trfase_fam3_N_dom"/>
</dbReference>
<feature type="binding site" evidence="5">
    <location>
        <begin position="88"/>
        <end position="89"/>
    </location>
    <ligand>
        <name>5-phospho-alpha-D-ribose 1-diphosphate</name>
        <dbReference type="ChEBI" id="CHEBI:58017"/>
    </ligand>
</feature>
<feature type="compositionally biased region" description="Basic and acidic residues" evidence="6">
    <location>
        <begin position="369"/>
        <end position="379"/>
    </location>
</feature>
<feature type="domain" description="Glycosyl transferase family 3 N-terminal" evidence="8">
    <location>
        <begin position="11"/>
        <end position="71"/>
    </location>
</feature>
<comment type="similarity">
    <text evidence="5">Belongs to the anthranilate phosphoribosyltransferase family.</text>
</comment>
<comment type="pathway">
    <text evidence="5">Amino-acid biosynthesis; L-tryptophan biosynthesis; L-tryptophan from chorismate: step 2/5.</text>
</comment>
<evidence type="ECO:0000256" key="5">
    <source>
        <dbReference type="HAMAP-Rule" id="MF_00211"/>
    </source>
</evidence>
<evidence type="ECO:0000256" key="6">
    <source>
        <dbReference type="SAM" id="MobiDB-lite"/>
    </source>
</evidence>
<comment type="caution">
    <text evidence="9">The sequence shown here is derived from an EMBL/GenBank/DDBJ whole genome shotgun (WGS) entry which is preliminary data.</text>
</comment>
<feature type="binding site" evidence="5">
    <location>
        <begin position="95"/>
        <end position="98"/>
    </location>
    <ligand>
        <name>5-phospho-alpha-D-ribose 1-diphosphate</name>
        <dbReference type="ChEBI" id="CHEBI:58017"/>
    </ligand>
</feature>
<feature type="binding site" evidence="5">
    <location>
        <position position="171"/>
    </location>
    <ligand>
        <name>anthranilate</name>
        <dbReference type="ChEBI" id="CHEBI:16567"/>
        <label>2</label>
    </ligand>
</feature>
<keyword evidence="5" id="KW-0479">Metal-binding</keyword>
<evidence type="ECO:0000256" key="3">
    <source>
        <dbReference type="ARBA" id="ARBA00022822"/>
    </source>
</evidence>
<dbReference type="PANTHER" id="PTHR43285:SF2">
    <property type="entry name" value="ANTHRANILATE PHOSPHORIBOSYLTRANSFERASE"/>
    <property type="match status" value="1"/>
</dbReference>